<evidence type="ECO:0000313" key="9">
    <source>
        <dbReference type="Proteomes" id="UP000324800"/>
    </source>
</evidence>
<dbReference type="PANTHER" id="PTHR32522">
    <property type="match status" value="1"/>
</dbReference>
<dbReference type="AlphaFoldDB" id="A0A5J4VXD0"/>
<evidence type="ECO:0000256" key="3">
    <source>
        <dbReference type="ARBA" id="ARBA00022692"/>
    </source>
</evidence>
<evidence type="ECO:0000256" key="5">
    <source>
        <dbReference type="ARBA" id="ARBA00023136"/>
    </source>
</evidence>
<evidence type="ECO:0000256" key="6">
    <source>
        <dbReference type="SAM" id="Phobius"/>
    </source>
</evidence>
<keyword evidence="2" id="KW-1003">Cell membrane</keyword>
<comment type="caution">
    <text evidence="8">The sequence shown here is derived from an EMBL/GenBank/DDBJ whole genome shotgun (WGS) entry which is preliminary data.</text>
</comment>
<feature type="domain" description="ABC3 transporter permease C-terminal" evidence="7">
    <location>
        <begin position="75"/>
        <end position="172"/>
    </location>
</feature>
<evidence type="ECO:0000256" key="2">
    <source>
        <dbReference type="ARBA" id="ARBA00022475"/>
    </source>
</evidence>
<comment type="subcellular location">
    <subcellularLocation>
        <location evidence="1">Cell membrane</location>
        <topology evidence="1">Multi-pass membrane protein</topology>
    </subcellularLocation>
</comment>
<evidence type="ECO:0000313" key="8">
    <source>
        <dbReference type="EMBL" id="KAA6387090.1"/>
    </source>
</evidence>
<dbReference type="GO" id="GO:0005886">
    <property type="term" value="C:plasma membrane"/>
    <property type="evidence" value="ECO:0007669"/>
    <property type="project" value="UniProtKB-SubCell"/>
</dbReference>
<keyword evidence="4 6" id="KW-1133">Transmembrane helix</keyword>
<proteinExistence type="predicted"/>
<sequence length="178" mass="20036">VRATIPKKNWLELNMRDYATELIFSYPQPRTDIYLTFDTEPLKKSLVKWASKITYALRFDELNVQMPVASSFENFIGISILLIYSLLMISVDTRTFEIGILRMVGLDRLGVIGVLIAQALLYSIPGWILGIILGFVGNFVVMYILEDSSSVPLQKLMPVLSIVISTLIAFGIFPDVVL</sequence>
<feature type="transmembrane region" description="Helical" evidence="6">
    <location>
        <begin position="157"/>
        <end position="177"/>
    </location>
</feature>
<accession>A0A5J4VXD0</accession>
<feature type="non-terminal residue" evidence="8">
    <location>
        <position position="1"/>
    </location>
</feature>
<keyword evidence="5 6" id="KW-0472">Membrane</keyword>
<dbReference type="GO" id="GO:0004674">
    <property type="term" value="F:protein serine/threonine kinase activity"/>
    <property type="evidence" value="ECO:0007669"/>
    <property type="project" value="UniProtKB-KW"/>
</dbReference>
<evidence type="ECO:0000256" key="4">
    <source>
        <dbReference type="ARBA" id="ARBA00022989"/>
    </source>
</evidence>
<dbReference type="Proteomes" id="UP000324800">
    <property type="component" value="Unassembled WGS sequence"/>
</dbReference>
<keyword evidence="3 6" id="KW-0812">Transmembrane</keyword>
<gene>
    <name evidence="8" type="ORF">EZS28_017381</name>
</gene>
<feature type="transmembrane region" description="Helical" evidence="6">
    <location>
        <begin position="103"/>
        <end position="121"/>
    </location>
</feature>
<organism evidence="8 9">
    <name type="scientific">Streblomastix strix</name>
    <dbReference type="NCBI Taxonomy" id="222440"/>
    <lineage>
        <taxon>Eukaryota</taxon>
        <taxon>Metamonada</taxon>
        <taxon>Preaxostyla</taxon>
        <taxon>Oxymonadida</taxon>
        <taxon>Streblomastigidae</taxon>
        <taxon>Streblomastix</taxon>
    </lineage>
</organism>
<keyword evidence="8" id="KW-0723">Serine/threonine-protein kinase</keyword>
<reference evidence="8 9" key="1">
    <citation type="submission" date="2019-03" db="EMBL/GenBank/DDBJ databases">
        <title>Single cell metagenomics reveals metabolic interactions within the superorganism composed of flagellate Streblomastix strix and complex community of Bacteroidetes bacteria on its surface.</title>
        <authorList>
            <person name="Treitli S.C."/>
            <person name="Kolisko M."/>
            <person name="Husnik F."/>
            <person name="Keeling P."/>
            <person name="Hampl V."/>
        </authorList>
    </citation>
    <scope>NUCLEOTIDE SEQUENCE [LARGE SCALE GENOMIC DNA]</scope>
    <source>
        <strain evidence="8">ST1C</strain>
    </source>
</reference>
<protein>
    <submittedName>
        <fullName evidence="8">Putative serine/threonine protein kinase</fullName>
    </submittedName>
</protein>
<dbReference type="PANTHER" id="PTHR32522:SF5">
    <property type="entry name" value="ABC3 TRANSPORTER PERMEASE PROTEIN DOMAIN-CONTAINING PROTEIN"/>
    <property type="match status" value="1"/>
</dbReference>
<keyword evidence="8" id="KW-0808">Transferase</keyword>
<evidence type="ECO:0000256" key="1">
    <source>
        <dbReference type="ARBA" id="ARBA00004651"/>
    </source>
</evidence>
<keyword evidence="8" id="KW-0418">Kinase</keyword>
<dbReference type="EMBL" id="SNRW01004521">
    <property type="protein sequence ID" value="KAA6387090.1"/>
    <property type="molecule type" value="Genomic_DNA"/>
</dbReference>
<name>A0A5J4VXD0_9EUKA</name>
<evidence type="ECO:0000259" key="7">
    <source>
        <dbReference type="Pfam" id="PF02687"/>
    </source>
</evidence>
<dbReference type="InterPro" id="IPR003838">
    <property type="entry name" value="ABC3_permease_C"/>
</dbReference>
<dbReference type="OrthoDB" id="2126250at2759"/>
<dbReference type="Pfam" id="PF02687">
    <property type="entry name" value="FtsX"/>
    <property type="match status" value="1"/>
</dbReference>
<feature type="transmembrane region" description="Helical" evidence="6">
    <location>
        <begin position="72"/>
        <end position="91"/>
    </location>
</feature>
<feature type="transmembrane region" description="Helical" evidence="6">
    <location>
        <begin position="127"/>
        <end position="145"/>
    </location>
</feature>